<dbReference type="Proteomes" id="UP001607303">
    <property type="component" value="Unassembled WGS sequence"/>
</dbReference>
<comment type="caution">
    <text evidence="1">The sequence shown here is derived from an EMBL/GenBank/DDBJ whole genome shotgun (WGS) entry which is preliminary data.</text>
</comment>
<proteinExistence type="predicted"/>
<protein>
    <submittedName>
        <fullName evidence="1">Uncharacterized protein</fullName>
    </submittedName>
</protein>
<dbReference type="AlphaFoldDB" id="A0ABD2AHT9"/>
<reference evidence="1 2" key="1">
    <citation type="journal article" date="2024" name="Ann. Entomol. Soc. Am.">
        <title>Genomic analyses of the southern and eastern yellowjacket wasps (Hymenoptera: Vespidae) reveal evolutionary signatures of social life.</title>
        <authorList>
            <person name="Catto M.A."/>
            <person name="Caine P.B."/>
            <person name="Orr S.E."/>
            <person name="Hunt B.G."/>
            <person name="Goodisman M.A.D."/>
        </authorList>
    </citation>
    <scope>NUCLEOTIDE SEQUENCE [LARGE SCALE GENOMIC DNA]</scope>
    <source>
        <strain evidence="1">232</strain>
        <tissue evidence="1">Head and thorax</tissue>
    </source>
</reference>
<accession>A0ABD2AHT9</accession>
<gene>
    <name evidence="1" type="ORF">V1477_021108</name>
</gene>
<evidence type="ECO:0000313" key="1">
    <source>
        <dbReference type="EMBL" id="KAL2719961.1"/>
    </source>
</evidence>
<organism evidence="1 2">
    <name type="scientific">Vespula maculifrons</name>
    <name type="common">Eastern yellow jacket</name>
    <name type="synonym">Wasp</name>
    <dbReference type="NCBI Taxonomy" id="7453"/>
    <lineage>
        <taxon>Eukaryota</taxon>
        <taxon>Metazoa</taxon>
        <taxon>Ecdysozoa</taxon>
        <taxon>Arthropoda</taxon>
        <taxon>Hexapoda</taxon>
        <taxon>Insecta</taxon>
        <taxon>Pterygota</taxon>
        <taxon>Neoptera</taxon>
        <taxon>Endopterygota</taxon>
        <taxon>Hymenoptera</taxon>
        <taxon>Apocrita</taxon>
        <taxon>Aculeata</taxon>
        <taxon>Vespoidea</taxon>
        <taxon>Vespidae</taxon>
        <taxon>Vespinae</taxon>
        <taxon>Vespula</taxon>
    </lineage>
</organism>
<evidence type="ECO:0000313" key="2">
    <source>
        <dbReference type="Proteomes" id="UP001607303"/>
    </source>
</evidence>
<name>A0ABD2AHT9_VESMC</name>
<keyword evidence="2" id="KW-1185">Reference proteome</keyword>
<sequence>MSPLLSYHDSNHPFEYWILINEILLGDVIDCVRKSFLKGCPTMQAGPSSMKTRNGTEGCLSCKRVKADGMIKKFIE</sequence>
<dbReference type="EMBL" id="JAYRBN010000117">
    <property type="protein sequence ID" value="KAL2719961.1"/>
    <property type="molecule type" value="Genomic_DNA"/>
</dbReference>